<comment type="caution">
    <text evidence="2">The sequence shown here is derived from an EMBL/GenBank/DDBJ whole genome shotgun (WGS) entry which is preliminary data.</text>
</comment>
<dbReference type="Gene3D" id="3.60.15.10">
    <property type="entry name" value="Ribonuclease Z/Hydroxyacylglutathione hydrolase-like"/>
    <property type="match status" value="2"/>
</dbReference>
<evidence type="ECO:0000313" key="2">
    <source>
        <dbReference type="EMBL" id="MEW9264632.1"/>
    </source>
</evidence>
<proteinExistence type="predicted"/>
<dbReference type="SMART" id="SM00849">
    <property type="entry name" value="Lactamase_B"/>
    <property type="match status" value="1"/>
</dbReference>
<dbReference type="PANTHER" id="PTHR23131">
    <property type="entry name" value="ENDORIBONUCLEASE LACTB2"/>
    <property type="match status" value="1"/>
</dbReference>
<reference evidence="2 3" key="1">
    <citation type="submission" date="2024-07" db="EMBL/GenBank/DDBJ databases">
        <authorList>
            <person name="Thanompreechachai J."/>
            <person name="Duangmal K."/>
        </authorList>
    </citation>
    <scope>NUCLEOTIDE SEQUENCE [LARGE SCALE GENOMIC DNA]</scope>
    <source>
        <strain evidence="2 3">KCTC 19886</strain>
    </source>
</reference>
<organism evidence="2 3">
    <name type="scientific">Kineococcus endophyticus</name>
    <dbReference type="NCBI Taxonomy" id="1181883"/>
    <lineage>
        <taxon>Bacteria</taxon>
        <taxon>Bacillati</taxon>
        <taxon>Actinomycetota</taxon>
        <taxon>Actinomycetes</taxon>
        <taxon>Kineosporiales</taxon>
        <taxon>Kineosporiaceae</taxon>
        <taxon>Kineococcus</taxon>
    </lineage>
</organism>
<dbReference type="InterPro" id="IPR001279">
    <property type="entry name" value="Metallo-B-lactamas"/>
</dbReference>
<dbReference type="InterPro" id="IPR036866">
    <property type="entry name" value="RibonucZ/Hydroxyglut_hydro"/>
</dbReference>
<dbReference type="PANTHER" id="PTHR23131:SF0">
    <property type="entry name" value="ENDORIBONUCLEASE LACTB2"/>
    <property type="match status" value="1"/>
</dbReference>
<dbReference type="InterPro" id="IPR050662">
    <property type="entry name" value="Sec-metab_biosynth-thioest"/>
</dbReference>
<evidence type="ECO:0000259" key="1">
    <source>
        <dbReference type="SMART" id="SM00849"/>
    </source>
</evidence>
<gene>
    <name evidence="2" type="ORF">AB1207_07725</name>
</gene>
<feature type="domain" description="Metallo-beta-lactamase" evidence="1">
    <location>
        <begin position="35"/>
        <end position="187"/>
    </location>
</feature>
<evidence type="ECO:0000313" key="3">
    <source>
        <dbReference type="Proteomes" id="UP001555826"/>
    </source>
</evidence>
<dbReference type="EMBL" id="JBFNQN010000004">
    <property type="protein sequence ID" value="MEW9264632.1"/>
    <property type="molecule type" value="Genomic_DNA"/>
</dbReference>
<accession>A0ABV3P540</accession>
<sequence length="257" mass="27107">MSAPESVPPRWTGGPVTDRATCVLEDNAGPMTLDGTNTWVLSTPGSDEAVVVDPGEDDPAHRAAIGTVLAGRRVVLVVGTHRHRDHVGGMDAFLAEHPAPVVREAGTHEVAGLRLRVLATPGHTSDSVCVLLDTGELLTGDTLLGRGSTVIATGHQQGVDQGGDLGDYLRSLDLLLTLDADVVLPGHGPVVRDPRAALSTQRQHRLDRLDQVRRALAAGHRGVDDVLVAVHGQLEGTLKWAAAQSIRAQLDFLAQQP</sequence>
<dbReference type="Proteomes" id="UP001555826">
    <property type="component" value="Unassembled WGS sequence"/>
</dbReference>
<keyword evidence="3" id="KW-1185">Reference proteome</keyword>
<protein>
    <submittedName>
        <fullName evidence="2">MBL fold metallo-hydrolase</fullName>
    </submittedName>
</protein>
<name>A0ABV3P540_9ACTN</name>
<dbReference type="Pfam" id="PF00753">
    <property type="entry name" value="Lactamase_B"/>
    <property type="match status" value="1"/>
</dbReference>
<dbReference type="SUPFAM" id="SSF56281">
    <property type="entry name" value="Metallo-hydrolase/oxidoreductase"/>
    <property type="match status" value="1"/>
</dbReference>